<evidence type="ECO:0000256" key="2">
    <source>
        <dbReference type="ARBA" id="ARBA00022737"/>
    </source>
</evidence>
<organism evidence="5 6">
    <name type="scientific">Jimgerdemannia flammicorona</name>
    <dbReference type="NCBI Taxonomy" id="994334"/>
    <lineage>
        <taxon>Eukaryota</taxon>
        <taxon>Fungi</taxon>
        <taxon>Fungi incertae sedis</taxon>
        <taxon>Mucoromycota</taxon>
        <taxon>Mucoromycotina</taxon>
        <taxon>Endogonomycetes</taxon>
        <taxon>Endogonales</taxon>
        <taxon>Endogonaceae</taxon>
        <taxon>Jimgerdemannia</taxon>
    </lineage>
</organism>
<keyword evidence="1" id="KW-0880">Kelch repeat</keyword>
<keyword evidence="4" id="KW-0812">Transmembrane</keyword>
<evidence type="ECO:0000256" key="3">
    <source>
        <dbReference type="SAM" id="MobiDB-lite"/>
    </source>
</evidence>
<dbReference type="PANTHER" id="PTHR46093:SF18">
    <property type="entry name" value="FIBRONECTIN TYPE-III DOMAIN-CONTAINING PROTEIN"/>
    <property type="match status" value="1"/>
</dbReference>
<proteinExistence type="predicted"/>
<dbReference type="Gene3D" id="2.120.10.80">
    <property type="entry name" value="Kelch-type beta propeller"/>
    <property type="match status" value="1"/>
</dbReference>
<evidence type="ECO:0000256" key="4">
    <source>
        <dbReference type="SAM" id="Phobius"/>
    </source>
</evidence>
<evidence type="ECO:0008006" key="7">
    <source>
        <dbReference type="Google" id="ProtNLM"/>
    </source>
</evidence>
<evidence type="ECO:0000313" key="6">
    <source>
        <dbReference type="Proteomes" id="UP000268093"/>
    </source>
</evidence>
<dbReference type="SUPFAM" id="SSF117281">
    <property type="entry name" value="Kelch motif"/>
    <property type="match status" value="1"/>
</dbReference>
<evidence type="ECO:0000313" key="5">
    <source>
        <dbReference type="EMBL" id="RUP44617.1"/>
    </source>
</evidence>
<dbReference type="EMBL" id="RBNI01008618">
    <property type="protein sequence ID" value="RUP44617.1"/>
    <property type="molecule type" value="Genomic_DNA"/>
</dbReference>
<dbReference type="Pfam" id="PF24681">
    <property type="entry name" value="Kelch_KLHDC2_KLHL20_DRC7"/>
    <property type="match status" value="1"/>
</dbReference>
<sequence length="461" mass="50094">MGTFNNDTNMLWTFDTTNNTWGQPTNYIGAPPPAVDSHSGVSRYADNSIWVFGGEENQGRGARLFSSTYKLATYPTLTWNLVGGNAPGGGRQAHTANLLSDGRMVILGGKCQSDLCPFSEVLVFNTNSSLWSVLNASLAGDAPLPRISHISVTTNDDKIIIHGGEPIETSDLAVLDMKAVNLTWSMPVTTGLAPSPRFAHSAVMVGTIAFIMFGQINNTVDNKIYALDTDKWTWLQTYNPSHLEYTNTGNVPSNSTPSLSPTTLTTGSPTEELPIELPYMAIAMYIAVSICVIGISAAAIAGVLICKRRRADPKGPTPPNLVGPNVLRPYDPYNNLNHMQPLLGGVNIQKPYDPNNNPGPMKPYLVNPNLEKPNDPNDNPSSMQPYLADPNAQKPNDPSDHPSPMQPNLVDRNVRKPYEPSYCRHAPPVGNVAQLPTFATAALLILPDYWEEKEKTEATDQ</sequence>
<feature type="region of interest" description="Disordered" evidence="3">
    <location>
        <begin position="344"/>
        <end position="430"/>
    </location>
</feature>
<feature type="compositionally biased region" description="Low complexity" evidence="3">
    <location>
        <begin position="252"/>
        <end position="268"/>
    </location>
</feature>
<dbReference type="InterPro" id="IPR015915">
    <property type="entry name" value="Kelch-typ_b-propeller"/>
</dbReference>
<feature type="region of interest" description="Disordered" evidence="3">
    <location>
        <begin position="246"/>
        <end position="268"/>
    </location>
</feature>
<keyword evidence="2" id="KW-0677">Repeat</keyword>
<comment type="caution">
    <text evidence="5">The sequence shown here is derived from an EMBL/GenBank/DDBJ whole genome shotgun (WGS) entry which is preliminary data.</text>
</comment>
<reference evidence="5 6" key="1">
    <citation type="journal article" date="2018" name="New Phytol.">
        <title>Phylogenomics of Endogonaceae and evolution of mycorrhizas within Mucoromycota.</title>
        <authorList>
            <person name="Chang Y."/>
            <person name="Desiro A."/>
            <person name="Na H."/>
            <person name="Sandor L."/>
            <person name="Lipzen A."/>
            <person name="Clum A."/>
            <person name="Barry K."/>
            <person name="Grigoriev I.V."/>
            <person name="Martin F.M."/>
            <person name="Stajich J.E."/>
            <person name="Smith M.E."/>
            <person name="Bonito G."/>
            <person name="Spatafora J.W."/>
        </authorList>
    </citation>
    <scope>NUCLEOTIDE SEQUENCE [LARGE SCALE GENOMIC DNA]</scope>
    <source>
        <strain evidence="5 6">GMNB39</strain>
    </source>
</reference>
<dbReference type="Proteomes" id="UP000268093">
    <property type="component" value="Unassembled WGS sequence"/>
</dbReference>
<keyword evidence="6" id="KW-1185">Reference proteome</keyword>
<keyword evidence="4" id="KW-0472">Membrane</keyword>
<keyword evidence="4" id="KW-1133">Transmembrane helix</keyword>
<dbReference type="OrthoDB" id="432528at2759"/>
<gene>
    <name evidence="5" type="ORF">BC936DRAFT_149214</name>
</gene>
<feature type="transmembrane region" description="Helical" evidence="4">
    <location>
        <begin position="282"/>
        <end position="306"/>
    </location>
</feature>
<name>A0A433D1A8_9FUNG</name>
<protein>
    <recommendedName>
        <fullName evidence="7">Galactose oxidase</fullName>
    </recommendedName>
</protein>
<dbReference type="AlphaFoldDB" id="A0A433D1A8"/>
<accession>A0A433D1A8</accession>
<dbReference type="PANTHER" id="PTHR46093">
    <property type="entry name" value="ACYL-COA-BINDING DOMAIN-CONTAINING PROTEIN 5"/>
    <property type="match status" value="1"/>
</dbReference>
<evidence type="ECO:0000256" key="1">
    <source>
        <dbReference type="ARBA" id="ARBA00022441"/>
    </source>
</evidence>